<accession>A0AAW0Q498</accession>
<evidence type="ECO:0000256" key="1">
    <source>
        <dbReference type="SAM" id="MobiDB-lite"/>
    </source>
</evidence>
<gene>
    <name evidence="2" type="ORF">WMY93_003231</name>
</gene>
<sequence length="143" mass="15450">MRLSNAPPALAVAPPTALIAPPPPPPRAFLQGCSHVRICQECRRIQNLRPVNYTPPLQSSAMTSRISPNPPAPHPNPRLHYHYHRGSMSLPRLPQHAPPAAAERADSDGGTANSPRRSNPNLCRRPDPCLPPKPHLHGPAGVT</sequence>
<name>A0AAW0Q498_9GOBI</name>
<feature type="compositionally biased region" description="Polar residues" evidence="1">
    <location>
        <begin position="55"/>
        <end position="67"/>
    </location>
</feature>
<dbReference type="EMBL" id="JBBPFD010000002">
    <property type="protein sequence ID" value="KAK7939905.1"/>
    <property type="molecule type" value="Genomic_DNA"/>
</dbReference>
<dbReference type="Proteomes" id="UP001460270">
    <property type="component" value="Unassembled WGS sequence"/>
</dbReference>
<protein>
    <submittedName>
        <fullName evidence="2">Uncharacterized protein</fullName>
    </submittedName>
</protein>
<dbReference type="AlphaFoldDB" id="A0AAW0Q498"/>
<keyword evidence="3" id="KW-1185">Reference proteome</keyword>
<feature type="compositionally biased region" description="Polar residues" evidence="1">
    <location>
        <begin position="110"/>
        <end position="121"/>
    </location>
</feature>
<feature type="region of interest" description="Disordered" evidence="1">
    <location>
        <begin position="49"/>
        <end position="143"/>
    </location>
</feature>
<organism evidence="2 3">
    <name type="scientific">Mugilogobius chulae</name>
    <name type="common">yellowstripe goby</name>
    <dbReference type="NCBI Taxonomy" id="88201"/>
    <lineage>
        <taxon>Eukaryota</taxon>
        <taxon>Metazoa</taxon>
        <taxon>Chordata</taxon>
        <taxon>Craniata</taxon>
        <taxon>Vertebrata</taxon>
        <taxon>Euteleostomi</taxon>
        <taxon>Actinopterygii</taxon>
        <taxon>Neopterygii</taxon>
        <taxon>Teleostei</taxon>
        <taxon>Neoteleostei</taxon>
        <taxon>Acanthomorphata</taxon>
        <taxon>Gobiaria</taxon>
        <taxon>Gobiiformes</taxon>
        <taxon>Gobioidei</taxon>
        <taxon>Gobiidae</taxon>
        <taxon>Gobionellinae</taxon>
        <taxon>Mugilogobius</taxon>
    </lineage>
</organism>
<proteinExistence type="predicted"/>
<reference evidence="3" key="1">
    <citation type="submission" date="2024-04" db="EMBL/GenBank/DDBJ databases">
        <title>Salinicola lusitanus LLJ914,a marine bacterium isolated from the Okinawa Trough.</title>
        <authorList>
            <person name="Li J."/>
        </authorList>
    </citation>
    <scope>NUCLEOTIDE SEQUENCE [LARGE SCALE GENOMIC DNA]</scope>
</reference>
<evidence type="ECO:0000313" key="3">
    <source>
        <dbReference type="Proteomes" id="UP001460270"/>
    </source>
</evidence>
<comment type="caution">
    <text evidence="2">The sequence shown here is derived from an EMBL/GenBank/DDBJ whole genome shotgun (WGS) entry which is preliminary data.</text>
</comment>
<evidence type="ECO:0000313" key="2">
    <source>
        <dbReference type="EMBL" id="KAK7939905.1"/>
    </source>
</evidence>